<evidence type="ECO:0000313" key="2">
    <source>
        <dbReference type="EMBL" id="KAL0322332.1"/>
    </source>
</evidence>
<feature type="domain" description="Retrotransposon Copia-like N-terminal" evidence="1">
    <location>
        <begin position="9"/>
        <end position="53"/>
    </location>
</feature>
<proteinExistence type="predicted"/>
<dbReference type="EMBL" id="JACGWM010000016">
    <property type="protein sequence ID" value="KAL0322332.1"/>
    <property type="molecule type" value="Genomic_DNA"/>
</dbReference>
<reference evidence="2" key="1">
    <citation type="submission" date="2020-06" db="EMBL/GenBank/DDBJ databases">
        <authorList>
            <person name="Li T."/>
            <person name="Hu X."/>
            <person name="Zhang T."/>
            <person name="Song X."/>
            <person name="Zhang H."/>
            <person name="Dai N."/>
            <person name="Sheng W."/>
            <person name="Hou X."/>
            <person name="Wei L."/>
        </authorList>
    </citation>
    <scope>NUCLEOTIDE SEQUENCE</scope>
    <source>
        <strain evidence="2">KEN8</strain>
        <tissue evidence="2">Leaf</tissue>
    </source>
</reference>
<evidence type="ECO:0000259" key="1">
    <source>
        <dbReference type="Pfam" id="PF14244"/>
    </source>
</evidence>
<sequence length="113" mass="13004">MNMRILFVENMSMVMISAPLNGNNWIMWSRSVWIALEGRDKLGFIDGSDLKPAEGFLNINNGRITDLIVRTWILNTISKEIVNAFLYASYARSLWVELEVRYGECDGPLLYKI</sequence>
<reference evidence="2" key="2">
    <citation type="journal article" date="2024" name="Plant">
        <title>Genomic evolution and insights into agronomic trait innovations of Sesamum species.</title>
        <authorList>
            <person name="Miao H."/>
            <person name="Wang L."/>
            <person name="Qu L."/>
            <person name="Liu H."/>
            <person name="Sun Y."/>
            <person name="Le M."/>
            <person name="Wang Q."/>
            <person name="Wei S."/>
            <person name="Zheng Y."/>
            <person name="Lin W."/>
            <person name="Duan Y."/>
            <person name="Cao H."/>
            <person name="Xiong S."/>
            <person name="Wang X."/>
            <person name="Wei L."/>
            <person name="Li C."/>
            <person name="Ma Q."/>
            <person name="Ju M."/>
            <person name="Zhao R."/>
            <person name="Li G."/>
            <person name="Mu C."/>
            <person name="Tian Q."/>
            <person name="Mei H."/>
            <person name="Zhang T."/>
            <person name="Gao T."/>
            <person name="Zhang H."/>
        </authorList>
    </citation>
    <scope>NUCLEOTIDE SEQUENCE</scope>
    <source>
        <strain evidence="2">KEN8</strain>
    </source>
</reference>
<gene>
    <name evidence="2" type="ORF">Scaly_2529600</name>
</gene>
<dbReference type="PANTHER" id="PTHR37610:SF40">
    <property type="entry name" value="OS01G0909600 PROTEIN"/>
    <property type="match status" value="1"/>
</dbReference>
<name>A0AAW2LVK3_9LAMI</name>
<comment type="caution">
    <text evidence="2">The sequence shown here is derived from an EMBL/GenBank/DDBJ whole genome shotgun (WGS) entry which is preliminary data.</text>
</comment>
<dbReference type="InterPro" id="IPR029472">
    <property type="entry name" value="Copia-like_N"/>
</dbReference>
<dbReference type="Pfam" id="PF14244">
    <property type="entry name" value="Retrotran_gag_3"/>
    <property type="match status" value="1"/>
</dbReference>
<organism evidence="2">
    <name type="scientific">Sesamum calycinum</name>
    <dbReference type="NCBI Taxonomy" id="2727403"/>
    <lineage>
        <taxon>Eukaryota</taxon>
        <taxon>Viridiplantae</taxon>
        <taxon>Streptophyta</taxon>
        <taxon>Embryophyta</taxon>
        <taxon>Tracheophyta</taxon>
        <taxon>Spermatophyta</taxon>
        <taxon>Magnoliopsida</taxon>
        <taxon>eudicotyledons</taxon>
        <taxon>Gunneridae</taxon>
        <taxon>Pentapetalae</taxon>
        <taxon>asterids</taxon>
        <taxon>lamiids</taxon>
        <taxon>Lamiales</taxon>
        <taxon>Pedaliaceae</taxon>
        <taxon>Sesamum</taxon>
    </lineage>
</organism>
<accession>A0AAW2LVK3</accession>
<dbReference type="AlphaFoldDB" id="A0AAW2LVK3"/>
<dbReference type="PANTHER" id="PTHR37610">
    <property type="entry name" value="CCHC-TYPE DOMAIN-CONTAINING PROTEIN"/>
    <property type="match status" value="1"/>
</dbReference>
<protein>
    <recommendedName>
        <fullName evidence="1">Retrotransposon Copia-like N-terminal domain-containing protein</fullName>
    </recommendedName>
</protein>